<feature type="domain" description="C-JID" evidence="3">
    <location>
        <begin position="451"/>
        <end position="596"/>
    </location>
</feature>
<comment type="caution">
    <text evidence="4">The sequence shown here is derived from an EMBL/GenBank/DDBJ whole genome shotgun (WGS) entry which is preliminary data.</text>
</comment>
<dbReference type="SUPFAM" id="SSF52058">
    <property type="entry name" value="L domain-like"/>
    <property type="match status" value="1"/>
</dbReference>
<evidence type="ECO:0000313" key="4">
    <source>
        <dbReference type="EMBL" id="KAK9950454.1"/>
    </source>
</evidence>
<keyword evidence="5" id="KW-1185">Reference proteome</keyword>
<evidence type="ECO:0000256" key="2">
    <source>
        <dbReference type="ARBA" id="ARBA00022737"/>
    </source>
</evidence>
<sequence>MGTAAVQGIYLNMAGLRTLILFPQAFTEMHNLRFLMFYHCHQQFADYFCNVCIPLGLESLPNALGYLSWLRYPLISLPSDFSAENLVELHMRRSKLQRLRLNGRYLKRIDLSDSTDLVEVSGFTESLESITLQRCRSLVQVPDLSKSVNIETIDFTSCIWLPAIPSYFKFFTKLTSLNLRYCRNLKVLPEMPSNIEFLNLELTGIEELPSSIWSLKKLVELNLTMCRDIKNILPNSTWKLNFVQSLDLAHTSIEGFPSSMGQCLSRVVSIDLRECSNFVSLPTSICKLKYLKTLHLDGCYNFNKFPEILEPMQHLEFLSLSNTKIEKLPLSITNLVGLKILQLSKCKSLRSLTNLPRLLEKLDTRGCWSLKTVDSTAFTHGVDQIFDQGFEYRNEEHIFSSCLNLNQTSRRNIMDDARRRIMRMATALAKPEVQEFYEKSHGPPFSVTVICPGNKIPEWFSCGTEGCRSINIKLPLHWYDENFLGFAVSAVVSKYHGHEMDSELLCESRFRTTDGEGCDFCSRVEQASWDLQYACDNADHVLMWYQPSKCTNGVSCSTDLANATEASFHFTVTVYSVPLDTNIIIQRCGVCFLYSQANDMNFEVIDIDEDDSSIYTDEDDSSIDIDEDVKSGVVHEDVGEPNQNVHATATLYR</sequence>
<proteinExistence type="predicted"/>
<evidence type="ECO:0000259" key="3">
    <source>
        <dbReference type="Pfam" id="PF20160"/>
    </source>
</evidence>
<dbReference type="PANTHER" id="PTHR11017">
    <property type="entry name" value="LEUCINE-RICH REPEAT-CONTAINING PROTEIN"/>
    <property type="match status" value="1"/>
</dbReference>
<dbReference type="GO" id="GO:0006952">
    <property type="term" value="P:defense response"/>
    <property type="evidence" value="ECO:0007669"/>
    <property type="project" value="InterPro"/>
</dbReference>
<dbReference type="InterPro" id="IPR032675">
    <property type="entry name" value="LRR_dom_sf"/>
</dbReference>
<evidence type="ECO:0000313" key="5">
    <source>
        <dbReference type="Proteomes" id="UP001457282"/>
    </source>
</evidence>
<dbReference type="EMBL" id="JBEDUW010000001">
    <property type="protein sequence ID" value="KAK9950454.1"/>
    <property type="molecule type" value="Genomic_DNA"/>
</dbReference>
<gene>
    <name evidence="4" type="ORF">M0R45_005945</name>
</gene>
<organism evidence="4 5">
    <name type="scientific">Rubus argutus</name>
    <name type="common">Southern blackberry</name>
    <dbReference type="NCBI Taxonomy" id="59490"/>
    <lineage>
        <taxon>Eukaryota</taxon>
        <taxon>Viridiplantae</taxon>
        <taxon>Streptophyta</taxon>
        <taxon>Embryophyta</taxon>
        <taxon>Tracheophyta</taxon>
        <taxon>Spermatophyta</taxon>
        <taxon>Magnoliopsida</taxon>
        <taxon>eudicotyledons</taxon>
        <taxon>Gunneridae</taxon>
        <taxon>Pentapetalae</taxon>
        <taxon>rosids</taxon>
        <taxon>fabids</taxon>
        <taxon>Rosales</taxon>
        <taxon>Rosaceae</taxon>
        <taxon>Rosoideae</taxon>
        <taxon>Rosoideae incertae sedis</taxon>
        <taxon>Rubus</taxon>
    </lineage>
</organism>
<dbReference type="PANTHER" id="PTHR11017:SF479">
    <property type="entry name" value="DISEASE RESISTANCE PROTEIN (TIR-NBS-LRR CLASS) FAMILY"/>
    <property type="match status" value="1"/>
</dbReference>
<name>A0AAW1YPE9_RUBAR</name>
<dbReference type="Pfam" id="PF20160">
    <property type="entry name" value="C-JID"/>
    <property type="match status" value="1"/>
</dbReference>
<dbReference type="AlphaFoldDB" id="A0AAW1YPE9"/>
<evidence type="ECO:0000256" key="1">
    <source>
        <dbReference type="ARBA" id="ARBA00022614"/>
    </source>
</evidence>
<keyword evidence="2" id="KW-0677">Repeat</keyword>
<dbReference type="InterPro" id="IPR045344">
    <property type="entry name" value="C-JID"/>
</dbReference>
<dbReference type="InterPro" id="IPR044974">
    <property type="entry name" value="Disease_R_plants"/>
</dbReference>
<accession>A0AAW1YPE9</accession>
<dbReference type="Proteomes" id="UP001457282">
    <property type="component" value="Unassembled WGS sequence"/>
</dbReference>
<protein>
    <recommendedName>
        <fullName evidence="3">C-JID domain-containing protein</fullName>
    </recommendedName>
</protein>
<keyword evidence="1" id="KW-0433">Leucine-rich repeat</keyword>
<reference evidence="4 5" key="1">
    <citation type="journal article" date="2023" name="G3 (Bethesda)">
        <title>A chromosome-length genome assembly and annotation of blackberry (Rubus argutus, cv. 'Hillquist').</title>
        <authorList>
            <person name="Bruna T."/>
            <person name="Aryal R."/>
            <person name="Dudchenko O."/>
            <person name="Sargent D.J."/>
            <person name="Mead D."/>
            <person name="Buti M."/>
            <person name="Cavallini A."/>
            <person name="Hytonen T."/>
            <person name="Andres J."/>
            <person name="Pham M."/>
            <person name="Weisz D."/>
            <person name="Mascagni F."/>
            <person name="Usai G."/>
            <person name="Natali L."/>
            <person name="Bassil N."/>
            <person name="Fernandez G.E."/>
            <person name="Lomsadze A."/>
            <person name="Armour M."/>
            <person name="Olukolu B."/>
            <person name="Poorten T."/>
            <person name="Britton C."/>
            <person name="Davik J."/>
            <person name="Ashrafi H."/>
            <person name="Aiden E.L."/>
            <person name="Borodovsky M."/>
            <person name="Worthington M."/>
        </authorList>
    </citation>
    <scope>NUCLEOTIDE SEQUENCE [LARGE SCALE GENOMIC DNA]</scope>
    <source>
        <strain evidence="4">PI 553951</strain>
    </source>
</reference>
<dbReference type="Gene3D" id="3.80.10.10">
    <property type="entry name" value="Ribonuclease Inhibitor"/>
    <property type="match status" value="2"/>
</dbReference>